<organism evidence="2 3">
    <name type="scientific">Streptomyces alboflavus</name>
    <dbReference type="NCBI Taxonomy" id="67267"/>
    <lineage>
        <taxon>Bacteria</taxon>
        <taxon>Bacillati</taxon>
        <taxon>Actinomycetota</taxon>
        <taxon>Actinomycetes</taxon>
        <taxon>Kitasatosporales</taxon>
        <taxon>Streptomycetaceae</taxon>
        <taxon>Streptomyces</taxon>
    </lineage>
</organism>
<keyword evidence="3" id="KW-1185">Reference proteome</keyword>
<evidence type="ECO:0000256" key="1">
    <source>
        <dbReference type="SAM" id="MobiDB-lite"/>
    </source>
</evidence>
<reference evidence="2 3" key="1">
    <citation type="submission" date="2017-05" db="EMBL/GenBank/DDBJ databases">
        <title>Streptomyces alboflavus Genome sequencing and assembly.</title>
        <authorList>
            <person name="Wang Y."/>
            <person name="Du B."/>
            <person name="Ding Y."/>
            <person name="Liu H."/>
            <person name="Hou Q."/>
            <person name="Liu K."/>
            <person name="Wang C."/>
            <person name="Yao L."/>
        </authorList>
    </citation>
    <scope>NUCLEOTIDE SEQUENCE [LARGE SCALE GENOMIC DNA]</scope>
    <source>
        <strain evidence="2 3">MDJK44</strain>
    </source>
</reference>
<feature type="region of interest" description="Disordered" evidence="1">
    <location>
        <begin position="1"/>
        <end position="20"/>
    </location>
</feature>
<gene>
    <name evidence="2" type="ORF">SMD44_07559</name>
</gene>
<dbReference type="AlphaFoldDB" id="A0A1Z1WP49"/>
<name>A0A1Z1WP49_9ACTN</name>
<evidence type="ECO:0000313" key="2">
    <source>
        <dbReference type="EMBL" id="ARX88072.1"/>
    </source>
</evidence>
<dbReference type="Proteomes" id="UP000195880">
    <property type="component" value="Chromosome"/>
</dbReference>
<accession>A0A1Z1WP49</accession>
<proteinExistence type="predicted"/>
<protein>
    <submittedName>
        <fullName evidence="2">Uncharacterized protein</fullName>
    </submittedName>
</protein>
<sequence length="114" mass="11040">MARRGQPDVEEPGAVGGVTGAVVRGDGVAAHVRDGPDVRGQRARRAHGADVAQAAVLPLEAGAAVVVLLCGNAVEAHDPVPGAGEGGPPGGDAVAVAAQVGADQVEARKAYAGP</sequence>
<dbReference type="EMBL" id="CP021748">
    <property type="protein sequence ID" value="ARX88072.1"/>
    <property type="molecule type" value="Genomic_DNA"/>
</dbReference>
<evidence type="ECO:0000313" key="3">
    <source>
        <dbReference type="Proteomes" id="UP000195880"/>
    </source>
</evidence>
<dbReference type="KEGG" id="salf:SMD44_07559"/>